<dbReference type="Gene3D" id="3.40.30.10">
    <property type="entry name" value="Glutaredoxin"/>
    <property type="match status" value="1"/>
</dbReference>
<gene>
    <name evidence="2" type="ORF">JCM21142_286</name>
</gene>
<dbReference type="PANTHER" id="PTHR42852:SF13">
    <property type="entry name" value="PROTEIN DIPZ"/>
    <property type="match status" value="1"/>
</dbReference>
<dbReference type="RefSeq" id="WP_044211918.1">
    <property type="nucleotide sequence ID" value="NZ_BAMD01000002.1"/>
</dbReference>
<organism evidence="2 3">
    <name type="scientific">Saccharicrinis fermentans DSM 9555 = JCM 21142</name>
    <dbReference type="NCBI Taxonomy" id="869213"/>
    <lineage>
        <taxon>Bacteria</taxon>
        <taxon>Pseudomonadati</taxon>
        <taxon>Bacteroidota</taxon>
        <taxon>Bacteroidia</taxon>
        <taxon>Marinilabiliales</taxon>
        <taxon>Marinilabiliaceae</taxon>
        <taxon>Saccharicrinis</taxon>
    </lineage>
</organism>
<evidence type="ECO:0000259" key="1">
    <source>
        <dbReference type="PROSITE" id="PS51352"/>
    </source>
</evidence>
<dbReference type="OrthoDB" id="1097547at2"/>
<name>W7Y141_9BACT</name>
<dbReference type="STRING" id="869213.GCA_000517085_03213"/>
<evidence type="ECO:0000313" key="2">
    <source>
        <dbReference type="EMBL" id="GAF01672.1"/>
    </source>
</evidence>
<protein>
    <submittedName>
        <fullName evidence="2">Thiol-disulfide oxidoreductase ResA</fullName>
    </submittedName>
</protein>
<dbReference type="PROSITE" id="PS51352">
    <property type="entry name" value="THIOREDOXIN_2"/>
    <property type="match status" value="1"/>
</dbReference>
<sequence length="485" mass="56717">MRGIWIVILLINWGFTYAQNNTVTLWGNAPGYSNMHLTIERESNYITRSFQDLATFTVDPKGNFSASFAVEEITKIYISLGELRGHLYVEPGKTYLVTLPLYRPLKPEDKLNPFFTPGSVVLGVQNSSPQEINRKTTAFEEKYNYLFNKNIKRIILTGNKKDLFKIIDEIDVEFPAENGSWFYYYKHFKYQNLYEYAYSSKPRRAIHNGFSTIPVLYNLDTYWASFNRQFNHFFHYYLSSKEGQSFKNTWNKSESFKLITRSLSQDTLFKNRELAELIILKNLYTGYFSNKYSKLKITNIVKSAKDSCVNDENNRIASEILDKITKLNIGEAPPAFELENLSGSKTIVLQDYKGKFVYLNFANTKNYACKKDFQVLEQMAQTYKKDMEIVTILTDEDPDEAMEYVKNNKFSWHFLHFGQNAKILLDYNIKALPTYYLINPEGNMVLSPAPSPEENFAEVFAEIYNNFRRKQLRKNKPKNRTVYDL</sequence>
<dbReference type="Proteomes" id="UP000019402">
    <property type="component" value="Unassembled WGS sequence"/>
</dbReference>
<dbReference type="Pfam" id="PF13905">
    <property type="entry name" value="Thioredoxin_8"/>
    <property type="match status" value="1"/>
</dbReference>
<dbReference type="AlphaFoldDB" id="W7Y141"/>
<dbReference type="CDD" id="cd02966">
    <property type="entry name" value="TlpA_like_family"/>
    <property type="match status" value="1"/>
</dbReference>
<dbReference type="InterPro" id="IPR013766">
    <property type="entry name" value="Thioredoxin_domain"/>
</dbReference>
<accession>W7Y141</accession>
<dbReference type="EMBL" id="BAMD01000002">
    <property type="protein sequence ID" value="GAF01672.1"/>
    <property type="molecule type" value="Genomic_DNA"/>
</dbReference>
<dbReference type="InterPro" id="IPR050553">
    <property type="entry name" value="Thioredoxin_ResA/DsbE_sf"/>
</dbReference>
<dbReference type="SUPFAM" id="SSF52833">
    <property type="entry name" value="Thioredoxin-like"/>
    <property type="match status" value="1"/>
</dbReference>
<proteinExistence type="predicted"/>
<evidence type="ECO:0000313" key="3">
    <source>
        <dbReference type="Proteomes" id="UP000019402"/>
    </source>
</evidence>
<dbReference type="PANTHER" id="PTHR42852">
    <property type="entry name" value="THIOL:DISULFIDE INTERCHANGE PROTEIN DSBE"/>
    <property type="match status" value="1"/>
</dbReference>
<comment type="caution">
    <text evidence="2">The sequence shown here is derived from an EMBL/GenBank/DDBJ whole genome shotgun (WGS) entry which is preliminary data.</text>
</comment>
<feature type="domain" description="Thioredoxin" evidence="1">
    <location>
        <begin position="327"/>
        <end position="465"/>
    </location>
</feature>
<dbReference type="InterPro" id="IPR012336">
    <property type="entry name" value="Thioredoxin-like_fold"/>
</dbReference>
<dbReference type="InterPro" id="IPR036249">
    <property type="entry name" value="Thioredoxin-like_sf"/>
</dbReference>
<reference evidence="2 3" key="1">
    <citation type="journal article" date="2014" name="Genome Announc.">
        <title>Draft Genome Sequence of Cytophaga fermentans JCM 21142T, a Facultative Anaerobe Isolated from Marine Mud.</title>
        <authorList>
            <person name="Starns D."/>
            <person name="Oshima K."/>
            <person name="Suda W."/>
            <person name="Iino T."/>
            <person name="Yuki M."/>
            <person name="Inoue J."/>
            <person name="Kitamura K."/>
            <person name="Iida T."/>
            <person name="Darby A."/>
            <person name="Hattori M."/>
            <person name="Ohkuma M."/>
        </authorList>
    </citation>
    <scope>NUCLEOTIDE SEQUENCE [LARGE SCALE GENOMIC DNA]</scope>
    <source>
        <strain evidence="2 3">JCM 21142</strain>
    </source>
</reference>
<dbReference type="eggNOG" id="COG0526">
    <property type="taxonomic scope" value="Bacteria"/>
</dbReference>
<keyword evidence="3" id="KW-1185">Reference proteome</keyword>